<evidence type="ECO:0000313" key="7">
    <source>
        <dbReference type="Proteomes" id="UP000036987"/>
    </source>
</evidence>
<keyword evidence="4" id="KW-0862">Zinc</keyword>
<organism evidence="6 7">
    <name type="scientific">Zostera marina</name>
    <name type="common">Eelgrass</name>
    <dbReference type="NCBI Taxonomy" id="29655"/>
    <lineage>
        <taxon>Eukaryota</taxon>
        <taxon>Viridiplantae</taxon>
        <taxon>Streptophyta</taxon>
        <taxon>Embryophyta</taxon>
        <taxon>Tracheophyta</taxon>
        <taxon>Spermatophyta</taxon>
        <taxon>Magnoliopsida</taxon>
        <taxon>Liliopsida</taxon>
        <taxon>Zosteraceae</taxon>
        <taxon>Zostera</taxon>
    </lineage>
</organism>
<evidence type="ECO:0000256" key="3">
    <source>
        <dbReference type="ARBA" id="ARBA00022771"/>
    </source>
</evidence>
<proteinExistence type="predicted"/>
<keyword evidence="3" id="KW-0863">Zinc-finger</keyword>
<dbReference type="PANTHER" id="PTHR46481">
    <property type="entry name" value="ZINC FINGER BED DOMAIN-CONTAINING PROTEIN 4"/>
    <property type="match status" value="1"/>
</dbReference>
<evidence type="ECO:0000256" key="5">
    <source>
        <dbReference type="ARBA" id="ARBA00023242"/>
    </source>
</evidence>
<comment type="caution">
    <text evidence="6">The sequence shown here is derived from an EMBL/GenBank/DDBJ whole genome shotgun (WGS) entry which is preliminary data.</text>
</comment>
<gene>
    <name evidence="6" type="ORF">ZOSMA_137G00390</name>
</gene>
<accession>A0A0K9Q0J1</accession>
<dbReference type="SUPFAM" id="SSF53098">
    <property type="entry name" value="Ribonuclease H-like"/>
    <property type="match status" value="1"/>
</dbReference>
<keyword evidence="7" id="KW-1185">Reference proteome</keyword>
<dbReference type="GO" id="GO:0008270">
    <property type="term" value="F:zinc ion binding"/>
    <property type="evidence" value="ECO:0007669"/>
    <property type="project" value="UniProtKB-KW"/>
</dbReference>
<reference evidence="7" key="1">
    <citation type="journal article" date="2016" name="Nature">
        <title>The genome of the seagrass Zostera marina reveals angiosperm adaptation to the sea.</title>
        <authorList>
            <person name="Olsen J.L."/>
            <person name="Rouze P."/>
            <person name="Verhelst B."/>
            <person name="Lin Y.-C."/>
            <person name="Bayer T."/>
            <person name="Collen J."/>
            <person name="Dattolo E."/>
            <person name="De Paoli E."/>
            <person name="Dittami S."/>
            <person name="Maumus F."/>
            <person name="Michel G."/>
            <person name="Kersting A."/>
            <person name="Lauritano C."/>
            <person name="Lohaus R."/>
            <person name="Toepel M."/>
            <person name="Tonon T."/>
            <person name="Vanneste K."/>
            <person name="Amirebrahimi M."/>
            <person name="Brakel J."/>
            <person name="Bostroem C."/>
            <person name="Chovatia M."/>
            <person name="Grimwood J."/>
            <person name="Jenkins J.W."/>
            <person name="Jueterbock A."/>
            <person name="Mraz A."/>
            <person name="Stam W.T."/>
            <person name="Tice H."/>
            <person name="Bornberg-Bauer E."/>
            <person name="Green P.J."/>
            <person name="Pearson G.A."/>
            <person name="Procaccini G."/>
            <person name="Duarte C.M."/>
            <person name="Schmutz J."/>
            <person name="Reusch T.B.H."/>
            <person name="Van de Peer Y."/>
        </authorList>
    </citation>
    <scope>NUCLEOTIDE SEQUENCE [LARGE SCALE GENOMIC DNA]</scope>
    <source>
        <strain evidence="7">cv. Finnish</strain>
    </source>
</reference>
<name>A0A0K9Q0J1_ZOSMR</name>
<dbReference type="InterPro" id="IPR012337">
    <property type="entry name" value="RNaseH-like_sf"/>
</dbReference>
<keyword evidence="5" id="KW-0539">Nucleus</keyword>
<protein>
    <submittedName>
        <fullName evidence="6">Uncharacterized protein</fullName>
    </submittedName>
</protein>
<evidence type="ECO:0000256" key="4">
    <source>
        <dbReference type="ARBA" id="ARBA00022833"/>
    </source>
</evidence>
<evidence type="ECO:0000313" key="6">
    <source>
        <dbReference type="EMBL" id="KMZ74022.1"/>
    </source>
</evidence>
<dbReference type="GO" id="GO:0005634">
    <property type="term" value="C:nucleus"/>
    <property type="evidence" value="ECO:0007669"/>
    <property type="project" value="UniProtKB-SubCell"/>
</dbReference>
<keyword evidence="2" id="KW-0479">Metal-binding</keyword>
<dbReference type="Proteomes" id="UP000036987">
    <property type="component" value="Unassembled WGS sequence"/>
</dbReference>
<evidence type="ECO:0000256" key="2">
    <source>
        <dbReference type="ARBA" id="ARBA00022723"/>
    </source>
</evidence>
<comment type="subcellular location">
    <subcellularLocation>
        <location evidence="1">Nucleus</location>
    </subcellularLocation>
</comment>
<dbReference type="PANTHER" id="PTHR46481:SF10">
    <property type="entry name" value="ZINC FINGER BED DOMAIN-CONTAINING PROTEIN 39"/>
    <property type="match status" value="1"/>
</dbReference>
<evidence type="ECO:0000256" key="1">
    <source>
        <dbReference type="ARBA" id="ARBA00004123"/>
    </source>
</evidence>
<dbReference type="InterPro" id="IPR052035">
    <property type="entry name" value="ZnF_BED_domain_contain"/>
</dbReference>
<dbReference type="OrthoDB" id="1746630at2759"/>
<dbReference type="EMBL" id="LFYR01000468">
    <property type="protein sequence ID" value="KMZ74022.1"/>
    <property type="molecule type" value="Genomic_DNA"/>
</dbReference>
<dbReference type="AlphaFoldDB" id="A0A0K9Q0J1"/>
<sequence>MNVDTRKGLTLDVATRWNSTYLMFESTLLYKDIFQRYKEYNLGFIWLPIEEEWESSEKIYEFISYFYDATLVFSGTT</sequence>